<evidence type="ECO:0000313" key="3">
    <source>
        <dbReference type="Proteomes" id="UP000218238"/>
    </source>
</evidence>
<feature type="transmembrane region" description="Helical" evidence="1">
    <location>
        <begin position="371"/>
        <end position="393"/>
    </location>
</feature>
<comment type="caution">
    <text evidence="2">The sequence shown here is derived from an EMBL/GenBank/DDBJ whole genome shotgun (WGS) entry which is preliminary data.</text>
</comment>
<keyword evidence="1" id="KW-0472">Membrane</keyword>
<evidence type="ECO:0000313" key="2">
    <source>
        <dbReference type="EMBL" id="PAX51852.1"/>
    </source>
</evidence>
<dbReference type="Gene3D" id="2.60.40.10">
    <property type="entry name" value="Immunoglobulins"/>
    <property type="match status" value="1"/>
</dbReference>
<keyword evidence="1" id="KW-0812">Transmembrane</keyword>
<keyword evidence="1" id="KW-1133">Transmembrane helix</keyword>
<gene>
    <name evidence="2" type="ORF">CK510_22530</name>
</gene>
<dbReference type="OrthoDB" id="524102at2"/>
<name>A0A2A2TDN5_9CYAN</name>
<dbReference type="RefSeq" id="WP_095723820.1">
    <property type="nucleotide sequence ID" value="NZ_NTFS01000322.1"/>
</dbReference>
<sequence>MQNQYTSVLKVIINPPDILQGMPGDTLQLHVIITNQGYKDARIDVSFDEAFQNLNLSNNPLQECLSLASQKSYEVSFEFQIPPNTPPGTYDYRLIVDAPEDYPQETPISFPLQIQVLIKEQTVRRGGDDPTFIIKPASNPKNQLIYKPGQPLLLTVAVNNRCQQVDRFRLTCPDLDDTWFTIRYPRTGYEGAGVLSEENGLELNDYSQGEILLEIHPPADAFAGTYPPTIQLYSQNRQDLILLDLVYLQIPENYILDIELNTILGKSSRAAGKYQLKLTNRGNTDRELVLDAKTQDEEELCNYKFEPLKVRLLPQKSTDVNLTVDPTSSWRQPWLGSGLFINFQIEIQDQKQLPLPDKLPQGTFIWKARPWWHFFLLLLLILGILGGSAFIIWRILHPEPAKIDFLKPTNPTYQEGNKISLNWQVSNVKQLDNLRLSFTAENLEPKEYSYKINELNDGKNCQTQNNTLTCNNFITEAKQPGKYTFKLEAYKNKNNKVDEKTTSPVEIKLLPSPEIVNDSFSSDKLQYETGQQVNLSWRISNPEQLASLQIINKQENGTLITIGNFDFTKGIPPQLQKQCQKGNELTCQNVPMGVSTPGKYTIFLQPTSKSPFQYPKNLKASNPININVTSKPFEIEFFGINNNQQSTQSLDEGATVTLRWKVKADPKDVIITLSHSGKKVNVTGSESIIVIPEVGISVEDKYGQQKPISMKITIIPKPKNSPTPATGASHFLFSGQRLIH</sequence>
<dbReference type="InterPro" id="IPR013783">
    <property type="entry name" value="Ig-like_fold"/>
</dbReference>
<reference evidence="2 3" key="1">
    <citation type="submission" date="2017-08" db="EMBL/GenBank/DDBJ databases">
        <title>Draft genome sequence of filamentous cyanobacterium Calothrix elsteri CCALA 953.</title>
        <authorList>
            <person name="Gagunashvili A.N."/>
            <person name="Elster J."/>
            <person name="Andresson O.S."/>
        </authorList>
    </citation>
    <scope>NUCLEOTIDE SEQUENCE [LARGE SCALE GENOMIC DNA]</scope>
    <source>
        <strain evidence="2 3">CCALA 953</strain>
    </source>
</reference>
<dbReference type="EMBL" id="NTFS01000322">
    <property type="protein sequence ID" value="PAX51852.1"/>
    <property type="molecule type" value="Genomic_DNA"/>
</dbReference>
<keyword evidence="3" id="KW-1185">Reference proteome</keyword>
<evidence type="ECO:0000256" key="1">
    <source>
        <dbReference type="SAM" id="Phobius"/>
    </source>
</evidence>
<organism evidence="2 3">
    <name type="scientific">Brunnivagina elsteri CCALA 953</name>
    <dbReference type="NCBI Taxonomy" id="987040"/>
    <lineage>
        <taxon>Bacteria</taxon>
        <taxon>Bacillati</taxon>
        <taxon>Cyanobacteriota</taxon>
        <taxon>Cyanophyceae</taxon>
        <taxon>Nostocales</taxon>
        <taxon>Calotrichaceae</taxon>
        <taxon>Brunnivagina</taxon>
    </lineage>
</organism>
<dbReference type="Proteomes" id="UP000218238">
    <property type="component" value="Unassembled WGS sequence"/>
</dbReference>
<protein>
    <submittedName>
        <fullName evidence="2">Uncharacterized protein</fullName>
    </submittedName>
</protein>
<accession>A0A2A2TDN5</accession>
<proteinExistence type="predicted"/>
<dbReference type="AlphaFoldDB" id="A0A2A2TDN5"/>